<dbReference type="Proteomes" id="UP001497516">
    <property type="component" value="Chromosome 1"/>
</dbReference>
<organism evidence="1 2">
    <name type="scientific">Linum trigynum</name>
    <dbReference type="NCBI Taxonomy" id="586398"/>
    <lineage>
        <taxon>Eukaryota</taxon>
        <taxon>Viridiplantae</taxon>
        <taxon>Streptophyta</taxon>
        <taxon>Embryophyta</taxon>
        <taxon>Tracheophyta</taxon>
        <taxon>Spermatophyta</taxon>
        <taxon>Magnoliopsida</taxon>
        <taxon>eudicotyledons</taxon>
        <taxon>Gunneridae</taxon>
        <taxon>Pentapetalae</taxon>
        <taxon>rosids</taxon>
        <taxon>fabids</taxon>
        <taxon>Malpighiales</taxon>
        <taxon>Linaceae</taxon>
        <taxon>Linum</taxon>
    </lineage>
</organism>
<evidence type="ECO:0000313" key="2">
    <source>
        <dbReference type="Proteomes" id="UP001497516"/>
    </source>
</evidence>
<proteinExistence type="predicted"/>
<gene>
    <name evidence="1" type="ORF">LTRI10_LOCUS4176</name>
</gene>
<accession>A0AAV2CJV2</accession>
<evidence type="ECO:0000313" key="1">
    <source>
        <dbReference type="EMBL" id="CAL1356471.1"/>
    </source>
</evidence>
<name>A0AAV2CJV2_9ROSI</name>
<dbReference type="EMBL" id="OZ034813">
    <property type="protein sequence ID" value="CAL1356471.1"/>
    <property type="molecule type" value="Genomic_DNA"/>
</dbReference>
<reference evidence="1 2" key="1">
    <citation type="submission" date="2024-04" db="EMBL/GenBank/DDBJ databases">
        <authorList>
            <person name="Fracassetti M."/>
        </authorList>
    </citation>
    <scope>NUCLEOTIDE SEQUENCE [LARGE SCALE GENOMIC DNA]</scope>
</reference>
<protein>
    <submittedName>
        <fullName evidence="1">Uncharacterized protein</fullName>
    </submittedName>
</protein>
<keyword evidence="2" id="KW-1185">Reference proteome</keyword>
<dbReference type="AlphaFoldDB" id="A0AAV2CJV2"/>
<sequence length="119" mass="13417">MSSFGGRPSFVHHPFASFLSLTTNTTSGSRFVAQPRCPSCLSLYEVRQQVDQREYAMKDMVEVFSSGGRERELVRQIDRREAVGENVVIGAGRLLGLGIWKLIIIDVERDERNGEGDWI</sequence>